<organism evidence="1 2">
    <name type="scientific">Vararia minispora EC-137</name>
    <dbReference type="NCBI Taxonomy" id="1314806"/>
    <lineage>
        <taxon>Eukaryota</taxon>
        <taxon>Fungi</taxon>
        <taxon>Dikarya</taxon>
        <taxon>Basidiomycota</taxon>
        <taxon>Agaricomycotina</taxon>
        <taxon>Agaricomycetes</taxon>
        <taxon>Russulales</taxon>
        <taxon>Lachnocladiaceae</taxon>
        <taxon>Vararia</taxon>
    </lineage>
</organism>
<sequence length="172" mass="18463">DVQTYREYKLMPYSRKQLYSIVADVASYPRFVPYCADARILSAPAPLSGTRGTRMEAELAVAFLGFRETYVSTVTCHPYESVEAVASSATPLFKSLTTTWGFAPAPGHAPSSAPSPDSAPDDDAAPTMLTLDLAYAFASPLHAAAAHAFFGQVSRAMVQAFEARCLRVYGPG</sequence>
<comment type="caution">
    <text evidence="1">The sequence shown here is derived from an EMBL/GenBank/DDBJ whole genome shotgun (WGS) entry which is preliminary data.</text>
</comment>
<reference evidence="1" key="1">
    <citation type="submission" date="2021-02" db="EMBL/GenBank/DDBJ databases">
        <authorList>
            <consortium name="DOE Joint Genome Institute"/>
            <person name="Ahrendt S."/>
            <person name="Looney B.P."/>
            <person name="Miyauchi S."/>
            <person name="Morin E."/>
            <person name="Drula E."/>
            <person name="Courty P.E."/>
            <person name="Chicoki N."/>
            <person name="Fauchery L."/>
            <person name="Kohler A."/>
            <person name="Kuo A."/>
            <person name="Labutti K."/>
            <person name="Pangilinan J."/>
            <person name="Lipzen A."/>
            <person name="Riley R."/>
            <person name="Andreopoulos W."/>
            <person name="He G."/>
            <person name="Johnson J."/>
            <person name="Barry K.W."/>
            <person name="Grigoriev I.V."/>
            <person name="Nagy L."/>
            <person name="Hibbett D."/>
            <person name="Henrissat B."/>
            <person name="Matheny P.B."/>
            <person name="Labbe J."/>
            <person name="Martin F."/>
        </authorList>
    </citation>
    <scope>NUCLEOTIDE SEQUENCE</scope>
    <source>
        <strain evidence="1">EC-137</strain>
    </source>
</reference>
<accession>A0ACB8QKY6</accession>
<protein>
    <submittedName>
        <fullName evidence="1">Cyclase/dehydrase</fullName>
    </submittedName>
</protein>
<name>A0ACB8QKY6_9AGAM</name>
<feature type="non-terminal residue" evidence="1">
    <location>
        <position position="1"/>
    </location>
</feature>
<proteinExistence type="predicted"/>
<feature type="non-terminal residue" evidence="1">
    <location>
        <position position="172"/>
    </location>
</feature>
<evidence type="ECO:0000313" key="2">
    <source>
        <dbReference type="Proteomes" id="UP000814128"/>
    </source>
</evidence>
<dbReference type="EMBL" id="MU273548">
    <property type="protein sequence ID" value="KAI0032378.1"/>
    <property type="molecule type" value="Genomic_DNA"/>
</dbReference>
<gene>
    <name evidence="1" type="ORF">K488DRAFT_21130</name>
</gene>
<evidence type="ECO:0000313" key="1">
    <source>
        <dbReference type="EMBL" id="KAI0032378.1"/>
    </source>
</evidence>
<dbReference type="Proteomes" id="UP000814128">
    <property type="component" value="Unassembled WGS sequence"/>
</dbReference>
<reference evidence="1" key="2">
    <citation type="journal article" date="2022" name="New Phytol.">
        <title>Evolutionary transition to the ectomycorrhizal habit in the genomes of a hyperdiverse lineage of mushroom-forming fungi.</title>
        <authorList>
            <person name="Looney B."/>
            <person name="Miyauchi S."/>
            <person name="Morin E."/>
            <person name="Drula E."/>
            <person name="Courty P.E."/>
            <person name="Kohler A."/>
            <person name="Kuo A."/>
            <person name="LaButti K."/>
            <person name="Pangilinan J."/>
            <person name="Lipzen A."/>
            <person name="Riley R."/>
            <person name="Andreopoulos W."/>
            <person name="He G."/>
            <person name="Johnson J."/>
            <person name="Nolan M."/>
            <person name="Tritt A."/>
            <person name="Barry K.W."/>
            <person name="Grigoriev I.V."/>
            <person name="Nagy L.G."/>
            <person name="Hibbett D."/>
            <person name="Henrissat B."/>
            <person name="Matheny P.B."/>
            <person name="Labbe J."/>
            <person name="Martin F.M."/>
        </authorList>
    </citation>
    <scope>NUCLEOTIDE SEQUENCE</scope>
    <source>
        <strain evidence="1">EC-137</strain>
    </source>
</reference>
<keyword evidence="2" id="KW-1185">Reference proteome</keyword>